<keyword evidence="1" id="KW-0808">Transferase</keyword>
<dbReference type="SUPFAM" id="SSF56672">
    <property type="entry name" value="DNA/RNA polymerases"/>
    <property type="match status" value="2"/>
</dbReference>
<dbReference type="Pfam" id="PF22938">
    <property type="entry name" value="Integrase_p58_C"/>
    <property type="match status" value="1"/>
</dbReference>
<dbReference type="InterPro" id="IPR050951">
    <property type="entry name" value="Retrovirus_Pol_polyprotein"/>
</dbReference>
<dbReference type="SMART" id="SM00343">
    <property type="entry name" value="ZnF_C2HC"/>
    <property type="match status" value="1"/>
</dbReference>
<dbReference type="Gene3D" id="2.40.70.10">
    <property type="entry name" value="Acid Proteases"/>
    <property type="match status" value="1"/>
</dbReference>
<keyword evidence="8" id="KW-0472">Membrane</keyword>
<dbReference type="Pfam" id="PF17917">
    <property type="entry name" value="RT_RNaseH"/>
    <property type="match status" value="1"/>
</dbReference>
<dbReference type="InterPro" id="IPR001878">
    <property type="entry name" value="Znf_CCHC"/>
</dbReference>
<sequence>TQEENKSSQRWLKSTEDCQDIIDIIKENHSVVSVQQSIMMNNDEKAAIREIFSDAIAANVSSSSIRVEQYNGHKRRDLMQFIDDFETLSDANRWSEETKIKKLQLYLRDSARDWYECYVKETNKTWEEVLDSLKENFLPANTDRFLKEQIRSRKQYPGESVTNYIHTMQKLCKRYDANMLQADMLDYIFEGIDPEMARILLPTDPRTVNELLREARKFEYANEFADSRKKAVNFQNNNDIDRKMDRLIDRLTDVLRPKVPNTPLQQRFINPNNTRRIDGNPKCYSCGRIGHVARNCQFQNQPNRNQRYPPNTANGATSRVAENNRINIVDENSEVTPEEVYDTQGNECKDDIFTNVYIKNQQIKAMVDSGSCVTIMSKQLANFLSLKITPYKGNALKACNGSRLEVCGEAQVEICFLTNNNKTKNVLTTVAIVDRFYYDLLLGRDFMKQSKAIIDFNRNTVNFFFNTAATKNNNNNTNMQPDIVPDFDLKCKDIYDIHNSNSTTGSRKCDKSIPNDKLDSFKLGDPNLNEVEDIQVGQGYVKINKNMKSFEKRKLAKLLNSFSHLFAFDENKIGKCKNVEHVIETEGPPTHSAPYRYSPEQRKEIQSQIDKMLKMGIIRKSRSPYSTRFDPTLQKTLRVDASGYGIGGTFVQNGRPVFFGSRMLSEAEMKLTQSEKELLAAIYLINKCKQWLAGYHFTIETDHCALCWIKTKKNLPPKLMRWSLFLQYFDYDIVYKSCKKLCDADCLSRYPVDAPEASDNLDDTFVFNINEELAKSICDNQKSDLYFAKIIESLLNEGNQKNMQNAKQIVKNNIEAAQERYKNNYDKHRGDEEFNIGDSVLVYTPKRVVGKAEKLMHNFYGPYEVIEKLSPLVYKVMNKNSRKCDTVNIARMKKYNEREDPFVVTETNYDISFTDNEEKTTSIHSNSDASISSSSDTVIELNIVDGDTEINKELTYNSDINVTNDIHDNNDLHEMSRDNTGDANNIQANDHILQSGEGWSCRQRETVSPSDTNGVDIDLSELFLNCSSEESEIDEVQPNVQHQNNEINVRRSTRMRRQPDRFGSSIYLIMLMSLISVVYGNFVRENPVLWVETENAVTKGFRRFFIEIKYKDPCTVMQTVLDTSKESFVKTPNYTQWCIEAFETDFLNEIAEFCSENQNETFYTGNLRYYKDNSANVTDRKRRGVLVAGILIGVTVISTIATVGVGAYTFSENIKHTTRYTDIESRLNLLRESMKIQIKQDERTRDILHDIHRSIALLDNNTKSLEKALDILQQIIPEYTYSLSRLSSRLMVTKGIIREISTDWKENKISRRLLDLFNISIPCIQNDCPLKYARPKKCRLSRSEKIIRIYYESKIVDTNLRIYKAKPFFLTTEITKNKQYCPLQYIGPKYVVYDTKRDCLHVIHADEIDDTIFVIDKKAICLPKSFNASGNMFQTKGCTKQEHKSVSVVQIKRTKDVVFIYCPHSTITIHEIVRNCPEFVFSITNDIEFTINNFTYSLKTEEIKMDINFAEKVSNRINGQFKMNLYLDDITDNLRRIAIKISEMNTTNEAIFNPLSFFTTPITSVVGYVLFGFGLLLCCPIVYFLYLIVKWKKSKVERIVYITSDRQREEEINHSLITELNKITKPARIQKPVIELIEESDTKEQFLMAATASTSTNITYPKLEVSECECDDNIELTEIPFERVHINPNLKNMHDISDISHITLAKYT</sequence>
<dbReference type="InterPro" id="IPR021109">
    <property type="entry name" value="Peptidase_aspartic_dom_sf"/>
</dbReference>
<feature type="transmembrane region" description="Helical" evidence="8">
    <location>
        <begin position="1185"/>
        <end position="1210"/>
    </location>
</feature>
<keyword evidence="6" id="KW-0695">RNA-directed DNA polymerase</keyword>
<dbReference type="GO" id="GO:0003676">
    <property type="term" value="F:nucleic acid binding"/>
    <property type="evidence" value="ECO:0007669"/>
    <property type="project" value="InterPro"/>
</dbReference>
<feature type="non-terminal residue" evidence="10">
    <location>
        <position position="1"/>
    </location>
</feature>
<keyword evidence="8" id="KW-0812">Transmembrane</keyword>
<organism evidence="10 11">
    <name type="scientific">Leptotrombidium deliense</name>
    <dbReference type="NCBI Taxonomy" id="299467"/>
    <lineage>
        <taxon>Eukaryota</taxon>
        <taxon>Metazoa</taxon>
        <taxon>Ecdysozoa</taxon>
        <taxon>Arthropoda</taxon>
        <taxon>Chelicerata</taxon>
        <taxon>Arachnida</taxon>
        <taxon>Acari</taxon>
        <taxon>Acariformes</taxon>
        <taxon>Trombidiformes</taxon>
        <taxon>Prostigmata</taxon>
        <taxon>Anystina</taxon>
        <taxon>Parasitengona</taxon>
        <taxon>Trombiculoidea</taxon>
        <taxon>Trombiculidae</taxon>
        <taxon>Leptotrombidium</taxon>
    </lineage>
</organism>
<dbReference type="PANTHER" id="PTHR37984:SF5">
    <property type="entry name" value="PROTEIN NYNRIN-LIKE"/>
    <property type="match status" value="1"/>
</dbReference>
<keyword evidence="7" id="KW-0863">Zinc-finger</keyword>
<feature type="transmembrane region" description="Helical" evidence="8">
    <location>
        <begin position="1062"/>
        <end position="1082"/>
    </location>
</feature>
<dbReference type="Pfam" id="PF00098">
    <property type="entry name" value="zf-CCHC"/>
    <property type="match status" value="1"/>
</dbReference>
<dbReference type="GO" id="GO:0016787">
    <property type="term" value="F:hydrolase activity"/>
    <property type="evidence" value="ECO:0007669"/>
    <property type="project" value="UniProtKB-KW"/>
</dbReference>
<dbReference type="InterPro" id="IPR043502">
    <property type="entry name" value="DNA/RNA_pol_sf"/>
</dbReference>
<evidence type="ECO:0000256" key="3">
    <source>
        <dbReference type="ARBA" id="ARBA00022722"/>
    </source>
</evidence>
<evidence type="ECO:0000256" key="7">
    <source>
        <dbReference type="PROSITE-ProRule" id="PRU00047"/>
    </source>
</evidence>
<keyword evidence="8" id="KW-1133">Transmembrane helix</keyword>
<keyword evidence="3" id="KW-0540">Nuclease</keyword>
<evidence type="ECO:0000313" key="11">
    <source>
        <dbReference type="Proteomes" id="UP000288716"/>
    </source>
</evidence>
<gene>
    <name evidence="10" type="ORF">B4U80_12905</name>
</gene>
<keyword evidence="11" id="KW-1185">Reference proteome</keyword>
<name>A0A443SHN5_9ACAR</name>
<proteinExistence type="predicted"/>
<dbReference type="PROSITE" id="PS50158">
    <property type="entry name" value="ZF_CCHC"/>
    <property type="match status" value="1"/>
</dbReference>
<keyword evidence="7" id="KW-0862">Zinc</keyword>
<feature type="domain" description="CCHC-type" evidence="9">
    <location>
        <begin position="282"/>
        <end position="296"/>
    </location>
</feature>
<evidence type="ECO:0000256" key="6">
    <source>
        <dbReference type="ARBA" id="ARBA00022918"/>
    </source>
</evidence>
<feature type="transmembrane region" description="Helical" evidence="8">
    <location>
        <begin position="1565"/>
        <end position="1589"/>
    </location>
</feature>
<dbReference type="Gene3D" id="3.10.10.10">
    <property type="entry name" value="HIV Type 1 Reverse Transcriptase, subunit A, domain 1"/>
    <property type="match status" value="1"/>
</dbReference>
<comment type="caution">
    <text evidence="10">The sequence shown here is derived from an EMBL/GenBank/DDBJ whole genome shotgun (WGS) entry which is preliminary data.</text>
</comment>
<dbReference type="CDD" id="cd00303">
    <property type="entry name" value="retropepsin_like"/>
    <property type="match status" value="1"/>
</dbReference>
<evidence type="ECO:0000259" key="9">
    <source>
        <dbReference type="PROSITE" id="PS50158"/>
    </source>
</evidence>
<dbReference type="Pfam" id="PF03732">
    <property type="entry name" value="Retrotrans_gag"/>
    <property type="match status" value="1"/>
</dbReference>
<protein>
    <recommendedName>
        <fullName evidence="9">CCHC-type domain-containing protein</fullName>
    </recommendedName>
</protein>
<dbReference type="GO" id="GO:0004519">
    <property type="term" value="F:endonuclease activity"/>
    <property type="evidence" value="ECO:0007669"/>
    <property type="project" value="UniProtKB-KW"/>
</dbReference>
<dbReference type="InterPro" id="IPR005162">
    <property type="entry name" value="Retrotrans_gag_dom"/>
</dbReference>
<dbReference type="EMBL" id="NCKV01002289">
    <property type="protein sequence ID" value="RWS27043.1"/>
    <property type="molecule type" value="Genomic_DNA"/>
</dbReference>
<keyword evidence="7" id="KW-0479">Metal-binding</keyword>
<dbReference type="PANTHER" id="PTHR37984">
    <property type="entry name" value="PROTEIN CBG26694"/>
    <property type="match status" value="1"/>
</dbReference>
<dbReference type="InterPro" id="IPR054465">
    <property type="entry name" value="Integrase_p58-like_C"/>
</dbReference>
<evidence type="ECO:0000256" key="8">
    <source>
        <dbReference type="SAM" id="Phobius"/>
    </source>
</evidence>
<evidence type="ECO:0000256" key="1">
    <source>
        <dbReference type="ARBA" id="ARBA00022679"/>
    </source>
</evidence>
<evidence type="ECO:0000256" key="2">
    <source>
        <dbReference type="ARBA" id="ARBA00022695"/>
    </source>
</evidence>
<dbReference type="VEuPathDB" id="VectorBase:LDEU004997"/>
<dbReference type="InterPro" id="IPR041373">
    <property type="entry name" value="RT_RNaseH"/>
</dbReference>
<dbReference type="GO" id="GO:0008270">
    <property type="term" value="F:zinc ion binding"/>
    <property type="evidence" value="ECO:0007669"/>
    <property type="project" value="UniProtKB-KW"/>
</dbReference>
<dbReference type="OrthoDB" id="7701707at2759"/>
<dbReference type="Pfam" id="PF13975">
    <property type="entry name" value="gag-asp_proteas"/>
    <property type="match status" value="1"/>
</dbReference>
<dbReference type="SUPFAM" id="SSF50630">
    <property type="entry name" value="Acid proteases"/>
    <property type="match status" value="1"/>
</dbReference>
<dbReference type="GO" id="GO:0003964">
    <property type="term" value="F:RNA-directed DNA polymerase activity"/>
    <property type="evidence" value="ECO:0007669"/>
    <property type="project" value="UniProtKB-KW"/>
</dbReference>
<evidence type="ECO:0000256" key="4">
    <source>
        <dbReference type="ARBA" id="ARBA00022759"/>
    </source>
</evidence>
<dbReference type="Proteomes" id="UP000288716">
    <property type="component" value="Unassembled WGS sequence"/>
</dbReference>
<evidence type="ECO:0000256" key="5">
    <source>
        <dbReference type="ARBA" id="ARBA00022801"/>
    </source>
</evidence>
<accession>A0A443SHN5</accession>
<dbReference type="CDD" id="cd09274">
    <property type="entry name" value="RNase_HI_RT_Ty3"/>
    <property type="match status" value="1"/>
</dbReference>
<keyword evidence="4" id="KW-0255">Endonuclease</keyword>
<keyword evidence="5" id="KW-0378">Hydrolase</keyword>
<reference evidence="10 11" key="1">
    <citation type="journal article" date="2018" name="Gigascience">
        <title>Genomes of trombidid mites reveal novel predicted allergens and laterally-transferred genes associated with secondary metabolism.</title>
        <authorList>
            <person name="Dong X."/>
            <person name="Chaisiri K."/>
            <person name="Xia D."/>
            <person name="Armstrong S.D."/>
            <person name="Fang Y."/>
            <person name="Donnelly M.J."/>
            <person name="Kadowaki T."/>
            <person name="McGarry J.W."/>
            <person name="Darby A.C."/>
            <person name="Makepeace B.L."/>
        </authorList>
    </citation>
    <scope>NUCLEOTIDE SEQUENCE [LARGE SCALE GENOMIC DNA]</scope>
    <source>
        <strain evidence="10">UoL-UT</strain>
    </source>
</reference>
<evidence type="ECO:0000313" key="10">
    <source>
        <dbReference type="EMBL" id="RWS27043.1"/>
    </source>
</evidence>
<keyword evidence="2" id="KW-0548">Nucleotidyltransferase</keyword>